<dbReference type="PANTHER" id="PTHR37489">
    <property type="entry name" value="DUF3500 DOMAIN-CONTAINING PROTEIN"/>
    <property type="match status" value="1"/>
</dbReference>
<dbReference type="PANTHER" id="PTHR37489:SF1">
    <property type="entry name" value="DUF3500 DOMAIN-CONTAINING PROTEIN"/>
    <property type="match status" value="1"/>
</dbReference>
<dbReference type="AlphaFoldDB" id="A0A369QMD2"/>
<protein>
    <recommendedName>
        <fullName evidence="4">DUF3500 domain-containing protein</fullName>
    </recommendedName>
</protein>
<dbReference type="RefSeq" id="WP_233507571.1">
    <property type="nucleotide sequence ID" value="NZ_QASA01000001.1"/>
</dbReference>
<organism evidence="2 3">
    <name type="scientific">Adhaeribacter pallidiroseus</name>
    <dbReference type="NCBI Taxonomy" id="2072847"/>
    <lineage>
        <taxon>Bacteria</taxon>
        <taxon>Pseudomonadati</taxon>
        <taxon>Bacteroidota</taxon>
        <taxon>Cytophagia</taxon>
        <taxon>Cytophagales</taxon>
        <taxon>Hymenobacteraceae</taxon>
        <taxon>Adhaeribacter</taxon>
    </lineage>
</organism>
<name>A0A369QMD2_9BACT</name>
<evidence type="ECO:0008006" key="4">
    <source>
        <dbReference type="Google" id="ProtNLM"/>
    </source>
</evidence>
<evidence type="ECO:0000313" key="2">
    <source>
        <dbReference type="EMBL" id="RDC64376.1"/>
    </source>
</evidence>
<reference evidence="2 3" key="1">
    <citation type="submission" date="2018-04" db="EMBL/GenBank/DDBJ databases">
        <title>Adhaeribacter sp. HMF7616 genome sequencing and assembly.</title>
        <authorList>
            <person name="Kang H."/>
            <person name="Kang J."/>
            <person name="Cha I."/>
            <person name="Kim H."/>
            <person name="Joh K."/>
        </authorList>
    </citation>
    <scope>NUCLEOTIDE SEQUENCE [LARGE SCALE GENOMIC DNA]</scope>
    <source>
        <strain evidence="2 3">HMF7616</strain>
    </source>
</reference>
<proteinExistence type="predicted"/>
<dbReference type="Proteomes" id="UP000253919">
    <property type="component" value="Unassembled WGS sequence"/>
</dbReference>
<sequence length="353" mass="39996">MARFCLLIGLLFQISFGWAQTMATTKKTTLAAPQNKAMLRAVKTFMSSLTEEQRKKASYPFTDEERFNWHFVPRDRKGVPLKEMTAEQQKKALAILQTSLSEKGYQKAKAIMELEVVLKALEKHPPENTYRDPGKYYFSVFGEPTEQEPWAFRVEGHHLSLNFSSVTGRLVAETPAFMGSNPAIVPEGPEKGKQILKEEANLGFALVQSFTPEQLKKALINEKAPNEIVTSNSRKAMLEKPEGILFSEMNAAQQKTFTQLLNVYLGKYNPELATDLRAKVEKAGFAKTYFAWAGSQTQEVGKAHYYRIHNPVLLIEYDNSQNNANHVHTVVRDLTNDFGEDALQAHYKIHPHE</sequence>
<keyword evidence="1" id="KW-0732">Signal</keyword>
<feature type="chain" id="PRO_5017025899" description="DUF3500 domain-containing protein" evidence="1">
    <location>
        <begin position="20"/>
        <end position="353"/>
    </location>
</feature>
<evidence type="ECO:0000256" key="1">
    <source>
        <dbReference type="SAM" id="SignalP"/>
    </source>
</evidence>
<accession>A0A369QMD2</accession>
<feature type="signal peptide" evidence="1">
    <location>
        <begin position="1"/>
        <end position="19"/>
    </location>
</feature>
<dbReference type="EMBL" id="QASA01000001">
    <property type="protein sequence ID" value="RDC64376.1"/>
    <property type="molecule type" value="Genomic_DNA"/>
</dbReference>
<dbReference type="Pfam" id="PF12006">
    <property type="entry name" value="DUF3500"/>
    <property type="match status" value="1"/>
</dbReference>
<evidence type="ECO:0000313" key="3">
    <source>
        <dbReference type="Proteomes" id="UP000253919"/>
    </source>
</evidence>
<dbReference type="InterPro" id="IPR021889">
    <property type="entry name" value="DUF3500"/>
</dbReference>
<gene>
    <name evidence="2" type="ORF">AHMF7616_02989</name>
</gene>
<comment type="caution">
    <text evidence="2">The sequence shown here is derived from an EMBL/GenBank/DDBJ whole genome shotgun (WGS) entry which is preliminary data.</text>
</comment>
<keyword evidence="3" id="KW-1185">Reference proteome</keyword>